<gene>
    <name evidence="2" type="ORF">ABWK59_09390</name>
</gene>
<evidence type="ECO:0000256" key="1">
    <source>
        <dbReference type="SAM" id="MobiDB-lite"/>
    </source>
</evidence>
<organism evidence="2">
    <name type="scientific">Kitasatospora camelliae</name>
    <dbReference type="NCBI Taxonomy" id="3156397"/>
    <lineage>
        <taxon>Bacteria</taxon>
        <taxon>Bacillati</taxon>
        <taxon>Actinomycetota</taxon>
        <taxon>Actinomycetes</taxon>
        <taxon>Kitasatosporales</taxon>
        <taxon>Streptomycetaceae</taxon>
        <taxon>Kitasatospora</taxon>
    </lineage>
</organism>
<dbReference type="EMBL" id="CP159872">
    <property type="protein sequence ID" value="XCM79124.1"/>
    <property type="molecule type" value="Genomic_DNA"/>
</dbReference>
<protein>
    <submittedName>
        <fullName evidence="2">Tat pathway signal sequence domain protein</fullName>
    </submittedName>
</protein>
<feature type="region of interest" description="Disordered" evidence="1">
    <location>
        <begin position="72"/>
        <end position="91"/>
    </location>
</feature>
<accession>A0AAU8JTK9</accession>
<dbReference type="AlphaFoldDB" id="A0AAU8JTK9"/>
<feature type="region of interest" description="Disordered" evidence="1">
    <location>
        <begin position="1"/>
        <end position="45"/>
    </location>
</feature>
<proteinExistence type="predicted"/>
<dbReference type="KEGG" id="kcm:ABWK59_09390"/>
<name>A0AAU8JTK9_9ACTN</name>
<evidence type="ECO:0000313" key="2">
    <source>
        <dbReference type="EMBL" id="XCM79124.1"/>
    </source>
</evidence>
<sequence length="230" mass="23815">MSGGGELPDGVHGSLGPVEPAEGTWAASARPHDPGAPPGRPLDRLTSGIRLTRRQRYAAAALLLLLATASAGRPGQAPRPEQAANSPPPYPAQITRFSYGGPTEDGAHPFVLRLTATDEGAAPVEVLGLHQPYPGLLIRTSGPLPVAIPPGGSVELPVVFTVTDCATAPADAELPFIDVTLRNTRAIQTVSQILGSAYARELSRIIHIACPDSGIRTSTSAPPFPDGPVR</sequence>
<dbReference type="RefSeq" id="WP_354639533.1">
    <property type="nucleotide sequence ID" value="NZ_CP159872.1"/>
</dbReference>
<reference evidence="2" key="1">
    <citation type="submission" date="2024-06" db="EMBL/GenBank/DDBJ databases">
        <title>The genome sequences of Kitasatospora sp. strain HUAS MG31.</title>
        <authorList>
            <person name="Mo P."/>
        </authorList>
    </citation>
    <scope>NUCLEOTIDE SEQUENCE</scope>
    <source>
        <strain evidence="2">HUAS MG31</strain>
    </source>
</reference>